<accession>A0A1J5Q1A0</accession>
<evidence type="ECO:0000313" key="2">
    <source>
        <dbReference type="EMBL" id="OIQ69653.1"/>
    </source>
</evidence>
<evidence type="ECO:0000256" key="1">
    <source>
        <dbReference type="SAM" id="Phobius"/>
    </source>
</evidence>
<protein>
    <recommendedName>
        <fullName evidence="3">Polysaccharide biosynthesis protein</fullName>
    </recommendedName>
</protein>
<dbReference type="AlphaFoldDB" id="A0A1J5Q1A0"/>
<feature type="transmembrane region" description="Helical" evidence="1">
    <location>
        <begin position="119"/>
        <end position="138"/>
    </location>
</feature>
<feature type="transmembrane region" description="Helical" evidence="1">
    <location>
        <begin position="306"/>
        <end position="330"/>
    </location>
</feature>
<keyword evidence="1" id="KW-1133">Transmembrane helix</keyword>
<feature type="transmembrane region" description="Helical" evidence="1">
    <location>
        <begin position="272"/>
        <end position="294"/>
    </location>
</feature>
<name>A0A1J5Q1A0_9ZZZZ</name>
<dbReference type="EMBL" id="MLJW01004605">
    <property type="protein sequence ID" value="OIQ69653.1"/>
    <property type="molecule type" value="Genomic_DNA"/>
</dbReference>
<feature type="transmembrane region" description="Helical" evidence="1">
    <location>
        <begin position="89"/>
        <end position="107"/>
    </location>
</feature>
<comment type="caution">
    <text evidence="2">The sequence shown here is derived from an EMBL/GenBank/DDBJ whole genome shotgun (WGS) entry which is preliminary data.</text>
</comment>
<feature type="transmembrane region" description="Helical" evidence="1">
    <location>
        <begin position="145"/>
        <end position="162"/>
    </location>
</feature>
<reference evidence="2" key="1">
    <citation type="submission" date="2016-10" db="EMBL/GenBank/DDBJ databases">
        <title>Sequence of Gallionella enrichment culture.</title>
        <authorList>
            <person name="Poehlein A."/>
            <person name="Muehling M."/>
            <person name="Daniel R."/>
        </authorList>
    </citation>
    <scope>NUCLEOTIDE SEQUENCE</scope>
</reference>
<feature type="transmembrane region" description="Helical" evidence="1">
    <location>
        <begin position="369"/>
        <end position="389"/>
    </location>
</feature>
<organism evidence="2">
    <name type="scientific">mine drainage metagenome</name>
    <dbReference type="NCBI Taxonomy" id="410659"/>
    <lineage>
        <taxon>unclassified sequences</taxon>
        <taxon>metagenomes</taxon>
        <taxon>ecological metagenomes</taxon>
    </lineage>
</organism>
<keyword evidence="1" id="KW-0472">Membrane</keyword>
<gene>
    <name evidence="2" type="ORF">GALL_487440</name>
</gene>
<feature type="transmembrane region" description="Helical" evidence="1">
    <location>
        <begin position="342"/>
        <end position="363"/>
    </location>
</feature>
<feature type="transmembrane region" description="Helical" evidence="1">
    <location>
        <begin position="55"/>
        <end position="82"/>
    </location>
</feature>
<evidence type="ECO:0008006" key="3">
    <source>
        <dbReference type="Google" id="ProtNLM"/>
    </source>
</evidence>
<sequence>MASFAFFALINALGISLAFSDFGISKIVFLELSKLRFEGAAAYTSHELRGRSKSYVAGIFLLFALVISLCTLLGCLVAFMLGTSRPNNLILLLFLPSSAFGLTWNLINNVGMATGRYLYVEFLYTLLRSAHLLALALLPLYHNTILFSAIVFIIWILIQYIALSELGILSNLAGPAKLLGAAWAFLRSNWSMVKSSLSFMLLELLVYQYPMFFTMSVYGPGWQVVSVDTFYKLHRAANAFFRAVAESNTPSMVSARLDSDLARLKRILKRNFLFSIAPAAVGSAIFLCYFNPILHFILGNRSIVPAYVGLLVAIFIIIGSMESVATNYLLNSGQIHYLRNADLLSIPLLVLTTLATIFFKLGFGELMSLYVLSFACIAALKAQFGAQYYRASRPA</sequence>
<proteinExistence type="predicted"/>
<keyword evidence="1" id="KW-0812">Transmembrane</keyword>